<comment type="catalytic activity">
    <reaction evidence="3">
        <text>thiosulfate + hydrogen cyanide = thiocyanate + sulfite + 2 H(+)</text>
        <dbReference type="Rhea" id="RHEA:16881"/>
        <dbReference type="ChEBI" id="CHEBI:15378"/>
        <dbReference type="ChEBI" id="CHEBI:17359"/>
        <dbReference type="ChEBI" id="CHEBI:18022"/>
        <dbReference type="ChEBI" id="CHEBI:18407"/>
        <dbReference type="ChEBI" id="CHEBI:33542"/>
        <dbReference type="EC" id="2.8.1.1"/>
    </reaction>
</comment>
<protein>
    <recommendedName>
        <fullName evidence="1">thiosulfate sulfurtransferase</fullName>
        <ecNumber evidence="1">2.8.1.1</ecNumber>
    </recommendedName>
</protein>
<dbReference type="PROSITE" id="PS50206">
    <property type="entry name" value="RHODANESE_3"/>
    <property type="match status" value="2"/>
</dbReference>
<comment type="caution">
    <text evidence="5">The sequence shown here is derived from an EMBL/GenBank/DDBJ whole genome shotgun (WGS) entry which is preliminary data.</text>
</comment>
<dbReference type="PANTHER" id="PTHR43855:SF1">
    <property type="entry name" value="THIOSULFATE SULFURTRANSFERASE"/>
    <property type="match status" value="1"/>
</dbReference>
<dbReference type="InterPro" id="IPR036873">
    <property type="entry name" value="Rhodanese-like_dom_sf"/>
</dbReference>
<gene>
    <name evidence="5" type="ORF">H6G68_04150</name>
</gene>
<evidence type="ECO:0000313" key="6">
    <source>
        <dbReference type="Proteomes" id="UP000660381"/>
    </source>
</evidence>
<name>A0ABR8IZZ6_9NOST</name>
<keyword evidence="2" id="KW-0677">Repeat</keyword>
<dbReference type="EMBL" id="JACJTQ010000003">
    <property type="protein sequence ID" value="MBD2690958.1"/>
    <property type="molecule type" value="Genomic_DNA"/>
</dbReference>
<dbReference type="Gene3D" id="3.40.250.10">
    <property type="entry name" value="Rhodanese-like domain"/>
    <property type="match status" value="2"/>
</dbReference>
<dbReference type="InterPro" id="IPR051126">
    <property type="entry name" value="Thiosulfate_sulfurtransferase"/>
</dbReference>
<reference evidence="5 6" key="1">
    <citation type="journal article" date="2020" name="ISME J.">
        <title>Comparative genomics reveals insights into cyanobacterial evolution and habitat adaptation.</title>
        <authorList>
            <person name="Chen M.Y."/>
            <person name="Teng W.K."/>
            <person name="Zhao L."/>
            <person name="Hu C.X."/>
            <person name="Zhou Y.K."/>
            <person name="Han B.P."/>
            <person name="Song L.R."/>
            <person name="Shu W.S."/>
        </authorList>
    </citation>
    <scope>NUCLEOTIDE SEQUENCE [LARGE SCALE GENOMIC DNA]</scope>
    <source>
        <strain evidence="5 6">FACHB-362</strain>
    </source>
</reference>
<sequence length="296" mass="33207">MNTKLLISLQELTSLLAEKSSQTVIIDTRSQEDYAISHIPQSINIRDFFTYLLDNSSPAGLKQLQEYFAEIMSGVGISGAEQLVVYEDALNKGYGQSCRAAFLLKYLGCAQVSILHGGYKAWLKAGLPTTDELPLRESSIFRLHPKADIMVTTAEMLQAIENPAIIKLDVRDSSEWLGLSSSPYHPDFCPRKGRIPNAVWLEWHHLMNSESEIPTFRSPDEIREICQSVGITSESIVYIYCFKGSRAANTLIALEQAGIYARNYFGSWNEWSRDFSLPIDSRVMTCKLQVDVPIGL</sequence>
<feature type="domain" description="Rhodanese" evidence="4">
    <location>
        <begin position="161"/>
        <end position="280"/>
    </location>
</feature>
<evidence type="ECO:0000256" key="2">
    <source>
        <dbReference type="ARBA" id="ARBA00022737"/>
    </source>
</evidence>
<proteinExistence type="predicted"/>
<dbReference type="Pfam" id="PF00581">
    <property type="entry name" value="Rhodanese"/>
    <property type="match status" value="2"/>
</dbReference>
<dbReference type="PANTHER" id="PTHR43855">
    <property type="entry name" value="THIOSULFATE SULFURTRANSFERASE"/>
    <property type="match status" value="1"/>
</dbReference>
<organism evidence="5 6">
    <name type="scientific">Anabaena catenula FACHB-362</name>
    <dbReference type="NCBI Taxonomy" id="2692877"/>
    <lineage>
        <taxon>Bacteria</taxon>
        <taxon>Bacillati</taxon>
        <taxon>Cyanobacteriota</taxon>
        <taxon>Cyanophyceae</taxon>
        <taxon>Nostocales</taxon>
        <taxon>Nostocaceae</taxon>
        <taxon>Anabaena</taxon>
    </lineage>
</organism>
<dbReference type="InterPro" id="IPR001763">
    <property type="entry name" value="Rhodanese-like_dom"/>
</dbReference>
<dbReference type="SMART" id="SM00450">
    <property type="entry name" value="RHOD"/>
    <property type="match status" value="2"/>
</dbReference>
<accession>A0ABR8IZZ6</accession>
<dbReference type="EC" id="2.8.1.1" evidence="1"/>
<feature type="domain" description="Rhodanese" evidence="4">
    <location>
        <begin position="19"/>
        <end position="131"/>
    </location>
</feature>
<dbReference type="Proteomes" id="UP000660381">
    <property type="component" value="Unassembled WGS sequence"/>
</dbReference>
<evidence type="ECO:0000256" key="3">
    <source>
        <dbReference type="ARBA" id="ARBA00047549"/>
    </source>
</evidence>
<keyword evidence="6" id="KW-1185">Reference proteome</keyword>
<evidence type="ECO:0000256" key="1">
    <source>
        <dbReference type="ARBA" id="ARBA00012245"/>
    </source>
</evidence>
<evidence type="ECO:0000259" key="4">
    <source>
        <dbReference type="PROSITE" id="PS50206"/>
    </source>
</evidence>
<dbReference type="CDD" id="cd01449">
    <property type="entry name" value="TST_Repeat_2"/>
    <property type="match status" value="1"/>
</dbReference>
<dbReference type="RefSeq" id="WP_190905511.1">
    <property type="nucleotide sequence ID" value="NZ_JACJTQ010000003.1"/>
</dbReference>
<evidence type="ECO:0000313" key="5">
    <source>
        <dbReference type="EMBL" id="MBD2690958.1"/>
    </source>
</evidence>
<dbReference type="SUPFAM" id="SSF52821">
    <property type="entry name" value="Rhodanese/Cell cycle control phosphatase"/>
    <property type="match status" value="2"/>
</dbReference>